<dbReference type="Gene3D" id="3.20.20.450">
    <property type="entry name" value="EAL domain"/>
    <property type="match status" value="1"/>
</dbReference>
<dbReference type="PANTHER" id="PTHR33121">
    <property type="entry name" value="CYCLIC DI-GMP PHOSPHODIESTERASE PDEF"/>
    <property type="match status" value="1"/>
</dbReference>
<dbReference type="EMBL" id="FOXV01000006">
    <property type="protein sequence ID" value="SFQ46650.1"/>
    <property type="molecule type" value="Genomic_DNA"/>
</dbReference>
<dbReference type="Proteomes" id="UP000243106">
    <property type="component" value="Unassembled WGS sequence"/>
</dbReference>
<proteinExistence type="predicted"/>
<keyword evidence="3" id="KW-1185">Reference proteome</keyword>
<dbReference type="SUPFAM" id="SSF141868">
    <property type="entry name" value="EAL domain-like"/>
    <property type="match status" value="1"/>
</dbReference>
<dbReference type="PROSITE" id="PS50883">
    <property type="entry name" value="EAL"/>
    <property type="match status" value="1"/>
</dbReference>
<protein>
    <submittedName>
        <fullName evidence="2">EAL domain, c-di-GMP-specific phosphodiesterase class I (Or its enzymatically inactive variant)</fullName>
    </submittedName>
</protein>
<organism evidence="2 3">
    <name type="scientific">Roseivivax halotolerans</name>
    <dbReference type="NCBI Taxonomy" id="93684"/>
    <lineage>
        <taxon>Bacteria</taxon>
        <taxon>Pseudomonadati</taxon>
        <taxon>Pseudomonadota</taxon>
        <taxon>Alphaproteobacteria</taxon>
        <taxon>Rhodobacterales</taxon>
        <taxon>Roseobacteraceae</taxon>
        <taxon>Roseivivax</taxon>
    </lineage>
</organism>
<name>A0A1I5YRC9_9RHOB</name>
<dbReference type="CDD" id="cd01948">
    <property type="entry name" value="EAL"/>
    <property type="match status" value="1"/>
</dbReference>
<dbReference type="InterPro" id="IPR001633">
    <property type="entry name" value="EAL_dom"/>
</dbReference>
<dbReference type="InterPro" id="IPR050706">
    <property type="entry name" value="Cyclic-di-GMP_PDE-like"/>
</dbReference>
<evidence type="ECO:0000313" key="2">
    <source>
        <dbReference type="EMBL" id="SFQ46650.1"/>
    </source>
</evidence>
<evidence type="ECO:0000313" key="3">
    <source>
        <dbReference type="Proteomes" id="UP000243106"/>
    </source>
</evidence>
<gene>
    <name evidence="2" type="ORF">SAMN05421853_106189</name>
</gene>
<dbReference type="AlphaFoldDB" id="A0A1I5YRC9"/>
<reference evidence="3" key="1">
    <citation type="submission" date="2016-10" db="EMBL/GenBank/DDBJ databases">
        <authorList>
            <person name="Varghese N."/>
            <person name="Submissions S."/>
        </authorList>
    </citation>
    <scope>NUCLEOTIDE SEQUENCE [LARGE SCALE GENOMIC DNA]</scope>
    <source>
        <strain evidence="3">JCM 10271</strain>
    </source>
</reference>
<accession>A0A1I5YRC9</accession>
<dbReference type="PANTHER" id="PTHR33121:SF79">
    <property type="entry name" value="CYCLIC DI-GMP PHOSPHODIESTERASE PDED-RELATED"/>
    <property type="match status" value="1"/>
</dbReference>
<evidence type="ECO:0000259" key="1">
    <source>
        <dbReference type="PROSITE" id="PS50883"/>
    </source>
</evidence>
<dbReference type="GO" id="GO:0071111">
    <property type="term" value="F:cyclic-guanylate-specific phosphodiesterase activity"/>
    <property type="evidence" value="ECO:0007669"/>
    <property type="project" value="InterPro"/>
</dbReference>
<dbReference type="RefSeq" id="WP_245760233.1">
    <property type="nucleotide sequence ID" value="NZ_FOXV01000006.1"/>
</dbReference>
<feature type="domain" description="EAL" evidence="1">
    <location>
        <begin position="22"/>
        <end position="272"/>
    </location>
</feature>
<sequence length="274" mass="30438">MSRLTDIDQPRNALDVAVQARVRDAPALARDAIRHRRVKLAFQPVVQAAAQDRIAYHEALARVQDPHGRSLPAADFIRVIEEEEAGRALDCVVLSEGLGILARNPGVRLALNLSARSVGYRKYARILEQGLGDDPTIAERLILELRDASVQRIPELVWDFMNRYARTGISFTLDNFGQGPSDLGMLTRFPFDIIKVHGTVIRGVGADPDRQSLLRAILAMAREIDLFTVAEGIETLEDALFARDAGIDCLQGYFFAAPTLEPPWRATAWKNSRD</sequence>
<dbReference type="SMART" id="SM00052">
    <property type="entry name" value="EAL"/>
    <property type="match status" value="1"/>
</dbReference>
<dbReference type="Pfam" id="PF00563">
    <property type="entry name" value="EAL"/>
    <property type="match status" value="1"/>
</dbReference>
<dbReference type="STRING" id="93684.SAMN05421853_106189"/>
<dbReference type="InterPro" id="IPR035919">
    <property type="entry name" value="EAL_sf"/>
</dbReference>